<evidence type="ECO:0000313" key="3">
    <source>
        <dbReference type="Proteomes" id="UP000271974"/>
    </source>
</evidence>
<feature type="region of interest" description="Disordered" evidence="1">
    <location>
        <begin position="159"/>
        <end position="196"/>
    </location>
</feature>
<reference evidence="2 3" key="1">
    <citation type="submission" date="2019-01" db="EMBL/GenBank/DDBJ databases">
        <title>A draft genome assembly of the solar-powered sea slug Elysia chlorotica.</title>
        <authorList>
            <person name="Cai H."/>
            <person name="Li Q."/>
            <person name="Fang X."/>
            <person name="Li J."/>
            <person name="Curtis N.E."/>
            <person name="Altenburger A."/>
            <person name="Shibata T."/>
            <person name="Feng M."/>
            <person name="Maeda T."/>
            <person name="Schwartz J.A."/>
            <person name="Shigenobu S."/>
            <person name="Lundholm N."/>
            <person name="Nishiyama T."/>
            <person name="Yang H."/>
            <person name="Hasebe M."/>
            <person name="Li S."/>
            <person name="Pierce S.K."/>
            <person name="Wang J."/>
        </authorList>
    </citation>
    <scope>NUCLEOTIDE SEQUENCE [LARGE SCALE GENOMIC DNA]</scope>
    <source>
        <strain evidence="2">EC2010</strain>
        <tissue evidence="2">Whole organism of an adult</tissue>
    </source>
</reference>
<accession>A0A433U6R3</accession>
<evidence type="ECO:0000256" key="1">
    <source>
        <dbReference type="SAM" id="MobiDB-lite"/>
    </source>
</evidence>
<gene>
    <name evidence="2" type="ORF">EGW08_002733</name>
</gene>
<dbReference type="Proteomes" id="UP000271974">
    <property type="component" value="Unassembled WGS sequence"/>
</dbReference>
<comment type="caution">
    <text evidence="2">The sequence shown here is derived from an EMBL/GenBank/DDBJ whole genome shotgun (WGS) entry which is preliminary data.</text>
</comment>
<feature type="non-terminal residue" evidence="2">
    <location>
        <position position="196"/>
    </location>
</feature>
<dbReference type="EMBL" id="RQTK01000054">
    <property type="protein sequence ID" value="RUS89500.1"/>
    <property type="molecule type" value="Genomic_DNA"/>
</dbReference>
<feature type="compositionally biased region" description="Polar residues" evidence="1">
    <location>
        <begin position="175"/>
        <end position="189"/>
    </location>
</feature>
<name>A0A433U6R3_ELYCH</name>
<organism evidence="2 3">
    <name type="scientific">Elysia chlorotica</name>
    <name type="common">Eastern emerald elysia</name>
    <name type="synonym">Sea slug</name>
    <dbReference type="NCBI Taxonomy" id="188477"/>
    <lineage>
        <taxon>Eukaryota</taxon>
        <taxon>Metazoa</taxon>
        <taxon>Spiralia</taxon>
        <taxon>Lophotrochozoa</taxon>
        <taxon>Mollusca</taxon>
        <taxon>Gastropoda</taxon>
        <taxon>Heterobranchia</taxon>
        <taxon>Euthyneura</taxon>
        <taxon>Panpulmonata</taxon>
        <taxon>Sacoglossa</taxon>
        <taxon>Placobranchoidea</taxon>
        <taxon>Plakobranchidae</taxon>
        <taxon>Elysia</taxon>
    </lineage>
</organism>
<feature type="compositionally biased region" description="Basic residues" evidence="1">
    <location>
        <begin position="1"/>
        <end position="11"/>
    </location>
</feature>
<protein>
    <submittedName>
        <fullName evidence="2">Uncharacterized protein</fullName>
    </submittedName>
</protein>
<keyword evidence="3" id="KW-1185">Reference proteome</keyword>
<dbReference type="OrthoDB" id="1708389at2759"/>
<dbReference type="AlphaFoldDB" id="A0A433U6R3"/>
<proteinExistence type="predicted"/>
<feature type="compositionally biased region" description="Basic and acidic residues" evidence="1">
    <location>
        <begin position="40"/>
        <end position="61"/>
    </location>
</feature>
<feature type="region of interest" description="Disordered" evidence="1">
    <location>
        <begin position="1"/>
        <end position="61"/>
    </location>
</feature>
<evidence type="ECO:0000313" key="2">
    <source>
        <dbReference type="EMBL" id="RUS89500.1"/>
    </source>
</evidence>
<sequence>MSSFKHLRSRFHKGEPDGSKAASPSPPTTSEENFEFVDSSEERKSTSPERVHEKSSRTKEDLTIIEGGGGFSVEELMAGIAWNSDDEKKVFEEQLTQLQEHLMMVMIENQALHNEIGVSKDKLELEKVKAELSYERHRCEVLQKDLDNHLKKKGVKVNRSNSDAIARSNRLCVPGSNTTLPHKSSSSSLEEQDDKP</sequence>